<feature type="compositionally biased region" description="Basic and acidic residues" evidence="5">
    <location>
        <begin position="101"/>
        <end position="110"/>
    </location>
</feature>
<dbReference type="EMBL" id="CAJNOK010004294">
    <property type="protein sequence ID" value="CAF0932844.1"/>
    <property type="molecule type" value="Genomic_DNA"/>
</dbReference>
<feature type="region of interest" description="Disordered" evidence="5">
    <location>
        <begin position="79"/>
        <end position="125"/>
    </location>
</feature>
<evidence type="ECO:0000256" key="3">
    <source>
        <dbReference type="ARBA" id="ARBA00023163"/>
    </source>
</evidence>
<dbReference type="GO" id="GO:0005634">
    <property type="term" value="C:nucleus"/>
    <property type="evidence" value="ECO:0007669"/>
    <property type="project" value="TreeGrafter"/>
</dbReference>
<dbReference type="Gene3D" id="1.20.5.170">
    <property type="match status" value="1"/>
</dbReference>
<gene>
    <name evidence="8" type="ORF">GPM918_LOCUS13398</name>
    <name evidence="7" type="ORF">OVA965_LOCUS11227</name>
    <name evidence="10" type="ORF">SRO942_LOCUS13398</name>
    <name evidence="9" type="ORF">TMI583_LOCUS11223</name>
</gene>
<dbReference type="PROSITE" id="PS00036">
    <property type="entry name" value="BZIP_BASIC"/>
    <property type="match status" value="1"/>
</dbReference>
<protein>
    <recommendedName>
        <fullName evidence="6">BZIP domain-containing protein</fullName>
    </recommendedName>
</protein>
<dbReference type="PANTHER" id="PTHR23351:SF24">
    <property type="entry name" value="ACTIVATING TRANSCRIPTION FACTOR 3-RELATED"/>
    <property type="match status" value="1"/>
</dbReference>
<dbReference type="InterPro" id="IPR000837">
    <property type="entry name" value="AP-1"/>
</dbReference>
<proteinExistence type="predicted"/>
<dbReference type="InterPro" id="IPR004827">
    <property type="entry name" value="bZIP"/>
</dbReference>
<evidence type="ECO:0000313" key="10">
    <source>
        <dbReference type="EMBL" id="CAF3765696.1"/>
    </source>
</evidence>
<reference evidence="8" key="1">
    <citation type="submission" date="2021-02" db="EMBL/GenBank/DDBJ databases">
        <authorList>
            <person name="Nowell W R."/>
        </authorList>
    </citation>
    <scope>NUCLEOTIDE SEQUENCE</scope>
</reference>
<comment type="caution">
    <text evidence="8">The sequence shown here is derived from an EMBL/GenBank/DDBJ whole genome shotgun (WGS) entry which is preliminary data.</text>
</comment>
<dbReference type="PANTHER" id="PTHR23351">
    <property type="entry name" value="FOS TRANSCRIPTION FACTOR-RELATED"/>
    <property type="match status" value="1"/>
</dbReference>
<dbReference type="Proteomes" id="UP000681722">
    <property type="component" value="Unassembled WGS sequence"/>
</dbReference>
<dbReference type="Proteomes" id="UP000682733">
    <property type="component" value="Unassembled WGS sequence"/>
</dbReference>
<dbReference type="Proteomes" id="UP000663829">
    <property type="component" value="Unassembled WGS sequence"/>
</dbReference>
<dbReference type="GO" id="GO:0000981">
    <property type="term" value="F:DNA-binding transcription factor activity, RNA polymerase II-specific"/>
    <property type="evidence" value="ECO:0007669"/>
    <property type="project" value="TreeGrafter"/>
</dbReference>
<evidence type="ECO:0000256" key="2">
    <source>
        <dbReference type="ARBA" id="ARBA00023125"/>
    </source>
</evidence>
<sequence>MNLLNGVNSNNERSYVYPVDLSLSFDEPTIEADFKVSSSIDPVAQIEKWLRSPSTSPPLVNITQQPIIIAMYNDSNVVSSSVQNSSPSSSSSHSEKRKNRDRQTLSDGHVKYGPITVNPRKRPAKTLFTGRKSKYEILPPDEEEKRRMRRERNRVAATKCREKREDVITFLEKEHETELNKNAQLKENLRQLKKKHEELEKVLMNHSNVCQLNQNQSRAINDQQLMCSTSNNYLVNTSMIDDSLPSSLSNSIEEMLFGDTARTSFSDINTTRGDYNAPIVSSSYHHVCTTTNKADEANNYLVQIPYTSTQLKDNYFLTNSNYLEQQNQSLLLPSSSFVNDQQQQNYNHLQPMVDLIDRNPSTRMISQDSGPSVVQSTNISENIRQMFTYEMGGANNTLITNCAREFGSSSEEDSSSPTLTPVF</sequence>
<organism evidence="8 11">
    <name type="scientific">Didymodactylos carnosus</name>
    <dbReference type="NCBI Taxonomy" id="1234261"/>
    <lineage>
        <taxon>Eukaryota</taxon>
        <taxon>Metazoa</taxon>
        <taxon>Spiralia</taxon>
        <taxon>Gnathifera</taxon>
        <taxon>Rotifera</taxon>
        <taxon>Eurotatoria</taxon>
        <taxon>Bdelloidea</taxon>
        <taxon>Philodinida</taxon>
        <taxon>Philodinidae</taxon>
        <taxon>Didymodactylos</taxon>
    </lineage>
</organism>
<name>A0A814GCU9_9BILA</name>
<keyword evidence="1" id="KW-0805">Transcription regulation</keyword>
<evidence type="ECO:0000256" key="1">
    <source>
        <dbReference type="ARBA" id="ARBA00023015"/>
    </source>
</evidence>
<keyword evidence="4" id="KW-0175">Coiled coil</keyword>
<dbReference type="EMBL" id="CAJNOQ010003074">
    <property type="protein sequence ID" value="CAF0993927.1"/>
    <property type="molecule type" value="Genomic_DNA"/>
</dbReference>
<keyword evidence="2" id="KW-0238">DNA-binding</keyword>
<dbReference type="SMART" id="SM00338">
    <property type="entry name" value="BRLZ"/>
    <property type="match status" value="1"/>
</dbReference>
<dbReference type="GO" id="GO:0000978">
    <property type="term" value="F:RNA polymerase II cis-regulatory region sequence-specific DNA binding"/>
    <property type="evidence" value="ECO:0007669"/>
    <property type="project" value="TreeGrafter"/>
</dbReference>
<feature type="domain" description="BZIP" evidence="6">
    <location>
        <begin position="143"/>
        <end position="206"/>
    </location>
</feature>
<dbReference type="Proteomes" id="UP000677228">
    <property type="component" value="Unassembled WGS sequence"/>
</dbReference>
<evidence type="ECO:0000313" key="11">
    <source>
        <dbReference type="Proteomes" id="UP000663829"/>
    </source>
</evidence>
<dbReference type="OrthoDB" id="10036928at2759"/>
<dbReference type="PRINTS" id="PR00042">
    <property type="entry name" value="LEUZIPPRFOS"/>
</dbReference>
<keyword evidence="3" id="KW-0804">Transcription</keyword>
<evidence type="ECO:0000256" key="4">
    <source>
        <dbReference type="SAM" id="Coils"/>
    </source>
</evidence>
<feature type="coiled-coil region" evidence="4">
    <location>
        <begin position="168"/>
        <end position="209"/>
    </location>
</feature>
<dbReference type="EMBL" id="CAJOBA010004296">
    <property type="protein sequence ID" value="CAF3708942.1"/>
    <property type="molecule type" value="Genomic_DNA"/>
</dbReference>
<dbReference type="InterPro" id="IPR046347">
    <property type="entry name" value="bZIP_sf"/>
</dbReference>
<dbReference type="AlphaFoldDB" id="A0A814GCU9"/>
<evidence type="ECO:0000313" key="9">
    <source>
        <dbReference type="EMBL" id="CAF3708942.1"/>
    </source>
</evidence>
<dbReference type="SUPFAM" id="SSF57959">
    <property type="entry name" value="Leucine zipper domain"/>
    <property type="match status" value="1"/>
</dbReference>
<accession>A0A814GCU9</accession>
<evidence type="ECO:0000259" key="6">
    <source>
        <dbReference type="PROSITE" id="PS50217"/>
    </source>
</evidence>
<evidence type="ECO:0000256" key="5">
    <source>
        <dbReference type="SAM" id="MobiDB-lite"/>
    </source>
</evidence>
<evidence type="ECO:0000313" key="7">
    <source>
        <dbReference type="EMBL" id="CAF0932844.1"/>
    </source>
</evidence>
<feature type="compositionally biased region" description="Low complexity" evidence="5">
    <location>
        <begin position="79"/>
        <end position="92"/>
    </location>
</feature>
<dbReference type="EMBL" id="CAJOBC010003074">
    <property type="protein sequence ID" value="CAF3765696.1"/>
    <property type="molecule type" value="Genomic_DNA"/>
</dbReference>
<dbReference type="Pfam" id="PF00170">
    <property type="entry name" value="bZIP_1"/>
    <property type="match status" value="1"/>
</dbReference>
<keyword evidence="11" id="KW-1185">Reference proteome</keyword>
<dbReference type="PROSITE" id="PS50217">
    <property type="entry name" value="BZIP"/>
    <property type="match status" value="1"/>
</dbReference>
<evidence type="ECO:0000313" key="8">
    <source>
        <dbReference type="EMBL" id="CAF0993927.1"/>
    </source>
</evidence>